<proteinExistence type="predicted"/>
<dbReference type="AlphaFoldDB" id="A0A158IDD6"/>
<evidence type="ECO:0000259" key="2">
    <source>
        <dbReference type="Pfam" id="PF01266"/>
    </source>
</evidence>
<dbReference type="EMBL" id="FCOC02000035">
    <property type="protein sequence ID" value="SAL54566.1"/>
    <property type="molecule type" value="Genomic_DNA"/>
</dbReference>
<dbReference type="Proteomes" id="UP000054893">
    <property type="component" value="Unassembled WGS sequence"/>
</dbReference>
<accession>A0A158IDD6</accession>
<dbReference type="Gene3D" id="3.50.50.60">
    <property type="entry name" value="FAD/NAD(P)-binding domain"/>
    <property type="match status" value="1"/>
</dbReference>
<dbReference type="InterPro" id="IPR036188">
    <property type="entry name" value="FAD/NAD-bd_sf"/>
</dbReference>
<feature type="domain" description="FAD dependent oxidoreductase" evidence="2">
    <location>
        <begin position="35"/>
        <end position="391"/>
    </location>
</feature>
<dbReference type="OrthoDB" id="9342835at2"/>
<dbReference type="PANTHER" id="PTHR13847:SF281">
    <property type="entry name" value="FAD DEPENDENT OXIDOREDUCTASE DOMAIN-CONTAINING PROTEIN"/>
    <property type="match status" value="1"/>
</dbReference>
<dbReference type="Pfam" id="PF01266">
    <property type="entry name" value="DAO"/>
    <property type="match status" value="1"/>
</dbReference>
<dbReference type="SUPFAM" id="SSF51905">
    <property type="entry name" value="FAD/NAD(P)-binding domain"/>
    <property type="match status" value="1"/>
</dbReference>
<evidence type="ECO:0000256" key="1">
    <source>
        <dbReference type="ARBA" id="ARBA00023002"/>
    </source>
</evidence>
<evidence type="ECO:0000313" key="3">
    <source>
        <dbReference type="EMBL" id="SAL54566.1"/>
    </source>
</evidence>
<dbReference type="RefSeq" id="WP_060858967.1">
    <property type="nucleotide sequence ID" value="NZ_FCOC02000035.1"/>
</dbReference>
<sequence>MSTDTPRGPLRQNYWPTTAGAAAAFHRLDADIDCDYAVIGAGIMGLNSALALRENGASVTVLEAEHPATAASGRNGGLVVPSLPRVGPADVMRVLGDDYGPRLVRLVADGAQAVFDLIARHDMKCDAVQGGWINPAHAGELVDGLKARVDAWSRAGSRARWMDRAQACERIGSAWFHGALYDESGGHLNPFAYTQELARTASAKGARIHIDSPVLRIDAASGRYLLRTPTGTVRATTILQCTNAAPSGRRALAPAVARSVVPLTVFQLATSIVPQAARRAMLKGNEALSDTRNNLFALRFTVDGRIVTGGMAPLTQWMAEPRLLRSLARRMERIFPQLGEVRFDFIWRGGAALTPDFLPRLFEVGPNWYAPIGCNGRGIAMTTTLGQRIADYTVDRDASRLPVPLMSAAPIKAHAVARYAPQLLLPVGMIQDAMRR</sequence>
<keyword evidence="1" id="KW-0560">Oxidoreductase</keyword>
<gene>
    <name evidence="3" type="ORF">AWB64_06009</name>
</gene>
<reference evidence="3 4" key="1">
    <citation type="submission" date="2016-01" db="EMBL/GenBank/DDBJ databases">
        <authorList>
            <person name="Oliw E.H."/>
        </authorList>
    </citation>
    <scope>NUCLEOTIDE SEQUENCE [LARGE SCALE GENOMIC DNA]</scope>
    <source>
        <strain evidence="3">LMG 22029</strain>
    </source>
</reference>
<dbReference type="GO" id="GO:0016491">
    <property type="term" value="F:oxidoreductase activity"/>
    <property type="evidence" value="ECO:0007669"/>
    <property type="project" value="UniProtKB-KW"/>
</dbReference>
<organism evidence="3 4">
    <name type="scientific">Caballeronia sordidicola</name>
    <name type="common">Burkholderia sordidicola</name>
    <dbReference type="NCBI Taxonomy" id="196367"/>
    <lineage>
        <taxon>Bacteria</taxon>
        <taxon>Pseudomonadati</taxon>
        <taxon>Pseudomonadota</taxon>
        <taxon>Betaproteobacteria</taxon>
        <taxon>Burkholderiales</taxon>
        <taxon>Burkholderiaceae</taxon>
        <taxon>Caballeronia</taxon>
    </lineage>
</organism>
<protein>
    <submittedName>
        <fullName evidence="3">FAD dependent oxidoreductase</fullName>
    </submittedName>
</protein>
<dbReference type="PANTHER" id="PTHR13847">
    <property type="entry name" value="SARCOSINE DEHYDROGENASE-RELATED"/>
    <property type="match status" value="1"/>
</dbReference>
<evidence type="ECO:0000313" key="4">
    <source>
        <dbReference type="Proteomes" id="UP000054893"/>
    </source>
</evidence>
<dbReference type="InterPro" id="IPR006076">
    <property type="entry name" value="FAD-dep_OxRdtase"/>
</dbReference>
<dbReference type="Gene3D" id="3.30.9.10">
    <property type="entry name" value="D-Amino Acid Oxidase, subunit A, domain 2"/>
    <property type="match status" value="1"/>
</dbReference>
<dbReference type="GO" id="GO:0005737">
    <property type="term" value="C:cytoplasm"/>
    <property type="evidence" value="ECO:0007669"/>
    <property type="project" value="TreeGrafter"/>
</dbReference>
<name>A0A158IDD6_CABSO</name>